<gene>
    <name evidence="1" type="ORF">AB4566_01465</name>
</gene>
<dbReference type="Proteomes" id="UP001570417">
    <property type="component" value="Unassembled WGS sequence"/>
</dbReference>
<evidence type="ECO:0000313" key="1">
    <source>
        <dbReference type="EMBL" id="MFA0566938.1"/>
    </source>
</evidence>
<dbReference type="EMBL" id="JBFRUW010000003">
    <property type="protein sequence ID" value="MFA0566938.1"/>
    <property type="molecule type" value="Genomic_DNA"/>
</dbReference>
<reference evidence="1 2" key="1">
    <citation type="journal article" date="2024" name="ISME J.">
        <title>Tailless and filamentous prophages are predominant in marine Vibrio.</title>
        <authorList>
            <person name="Steensen K."/>
            <person name="Seneca J."/>
            <person name="Bartlau N."/>
            <person name="Yu X.A."/>
            <person name="Hussain F.A."/>
            <person name="Polz M.F."/>
        </authorList>
    </citation>
    <scope>NUCLEOTIDE SEQUENCE [LARGE SCALE GENOMIC DNA]</scope>
    <source>
        <strain evidence="1 2">10N.222.51.A1</strain>
    </source>
</reference>
<protein>
    <submittedName>
        <fullName evidence="1">Uncharacterized protein</fullName>
    </submittedName>
</protein>
<name>A0ABV4N6E4_9VIBR</name>
<sequence>MLSRLFGKENARRRSLLMNAYYTAFRIKDRTLINLFIYGTKVNPQYMGHMVI</sequence>
<comment type="caution">
    <text evidence="1">The sequence shown here is derived from an EMBL/GenBank/DDBJ whole genome shotgun (WGS) entry which is preliminary data.</text>
</comment>
<proteinExistence type="predicted"/>
<keyword evidence="2" id="KW-1185">Reference proteome</keyword>
<organism evidence="1 2">
    <name type="scientific">Vibrio gallaecicus</name>
    <dbReference type="NCBI Taxonomy" id="552386"/>
    <lineage>
        <taxon>Bacteria</taxon>
        <taxon>Pseudomonadati</taxon>
        <taxon>Pseudomonadota</taxon>
        <taxon>Gammaproteobacteria</taxon>
        <taxon>Vibrionales</taxon>
        <taxon>Vibrionaceae</taxon>
        <taxon>Vibrio</taxon>
    </lineage>
</organism>
<evidence type="ECO:0000313" key="2">
    <source>
        <dbReference type="Proteomes" id="UP001570417"/>
    </source>
</evidence>
<dbReference type="RefSeq" id="WP_372264594.1">
    <property type="nucleotide sequence ID" value="NZ_JBFRUW010000003.1"/>
</dbReference>
<accession>A0ABV4N6E4</accession>